<dbReference type="EMBL" id="JAEHNZ010000005">
    <property type="protein sequence ID" value="MBK0397307.1"/>
    <property type="molecule type" value="Genomic_DNA"/>
</dbReference>
<dbReference type="CDD" id="cd06529">
    <property type="entry name" value="S24_LexA-like"/>
    <property type="match status" value="1"/>
</dbReference>
<dbReference type="Gene3D" id="2.10.109.10">
    <property type="entry name" value="Umud Fragment, subunit A"/>
    <property type="match status" value="1"/>
</dbReference>
<dbReference type="InterPro" id="IPR036286">
    <property type="entry name" value="LexA/Signal_pep-like_sf"/>
</dbReference>
<dbReference type="SUPFAM" id="SSF51306">
    <property type="entry name" value="LexA/Signal peptidase"/>
    <property type="match status" value="1"/>
</dbReference>
<name>A0ABS1BVH3_9NEIS</name>
<comment type="caution">
    <text evidence="5">The sequence shown here is derived from an EMBL/GenBank/DDBJ whole genome shotgun (WGS) entry which is preliminary data.</text>
</comment>
<dbReference type="PANTHER" id="PTHR40661:SF3">
    <property type="entry name" value="FELS-1 PROPHAGE TRANSCRIPTIONAL REGULATOR"/>
    <property type="match status" value="1"/>
</dbReference>
<keyword evidence="6" id="KW-1185">Reference proteome</keyword>
<accession>A0ABS1BVH3</accession>
<evidence type="ECO:0000313" key="6">
    <source>
        <dbReference type="Proteomes" id="UP000614058"/>
    </source>
</evidence>
<dbReference type="PANTHER" id="PTHR40661">
    <property type="match status" value="1"/>
</dbReference>
<dbReference type="InterPro" id="IPR015927">
    <property type="entry name" value="Peptidase_S24_S26A/B/C"/>
</dbReference>
<keyword evidence="1" id="KW-0805">Transcription regulation</keyword>
<dbReference type="RefSeq" id="WP_200523269.1">
    <property type="nucleotide sequence ID" value="NZ_JAEHNZ010000005.1"/>
</dbReference>
<dbReference type="InterPro" id="IPR039418">
    <property type="entry name" value="LexA-like"/>
</dbReference>
<evidence type="ECO:0000256" key="3">
    <source>
        <dbReference type="ARBA" id="ARBA00023163"/>
    </source>
</evidence>
<organism evidence="5 6">
    <name type="scientific">Kingella bonacorsii</name>
    <dbReference type="NCBI Taxonomy" id="2796361"/>
    <lineage>
        <taxon>Bacteria</taxon>
        <taxon>Pseudomonadati</taxon>
        <taxon>Pseudomonadota</taxon>
        <taxon>Betaproteobacteria</taxon>
        <taxon>Neisseriales</taxon>
        <taxon>Neisseriaceae</taxon>
        <taxon>Kingella</taxon>
    </lineage>
</organism>
<gene>
    <name evidence="5" type="ORF">JDW22_12165</name>
</gene>
<dbReference type="Proteomes" id="UP000614058">
    <property type="component" value="Unassembled WGS sequence"/>
</dbReference>
<keyword evidence="2" id="KW-0238">DNA-binding</keyword>
<sequence length="270" mass="30913">MEKTYRKSAAELVELAKTLATENSEIRLPTTPAGIAYRVEKENWDYEEAPTQGGKGGMKKVYFLPDYLIDEIKEKGLLHLLTGEKSSDAAQPKPRRSPPATPAVGVPFFMRAMVAEYADWAQEQDTEAIVPVRYHVNVFGSAGNGYQVNEPVDTEAMWFRASFFDYLGVPPSHCFCTRVRGDSMHPTLIDRGTVLWKMQNGYTREGIYLFRQVDELRIKRLQRTSRSVYRIISDNSNKDIYPVETLDLAELGEYDFEIYGFYLWDCGMKE</sequence>
<protein>
    <submittedName>
        <fullName evidence="5">S24 family peptidase</fullName>
    </submittedName>
</protein>
<keyword evidence="3" id="KW-0804">Transcription</keyword>
<proteinExistence type="predicted"/>
<evidence type="ECO:0000256" key="2">
    <source>
        <dbReference type="ARBA" id="ARBA00023125"/>
    </source>
</evidence>
<dbReference type="Pfam" id="PF00717">
    <property type="entry name" value="Peptidase_S24"/>
    <property type="match status" value="1"/>
</dbReference>
<evidence type="ECO:0000259" key="4">
    <source>
        <dbReference type="Pfam" id="PF00717"/>
    </source>
</evidence>
<feature type="domain" description="Peptidase S24/S26A/S26B/S26C" evidence="4">
    <location>
        <begin position="141"/>
        <end position="239"/>
    </location>
</feature>
<reference evidence="5 6" key="1">
    <citation type="journal article" date="2021" name="Pathogens">
        <title>Isolation and Characterization of Kingella bonacorsii sp. nov., A Novel Kingella Species Detected in a Stable Periodontitis Subject.</title>
        <authorList>
            <person name="Antezack A."/>
            <person name="Boxberger M."/>
            <person name="Rolland C."/>
            <person name="Monnet-Corti V."/>
            <person name="La Scola B."/>
        </authorList>
    </citation>
    <scope>NUCLEOTIDE SEQUENCE [LARGE SCALE GENOMIC DNA]</scope>
    <source>
        <strain evidence="5 6">Marseille-Q4569</strain>
    </source>
</reference>
<evidence type="ECO:0000256" key="1">
    <source>
        <dbReference type="ARBA" id="ARBA00023015"/>
    </source>
</evidence>
<evidence type="ECO:0000313" key="5">
    <source>
        <dbReference type="EMBL" id="MBK0397307.1"/>
    </source>
</evidence>